<dbReference type="CDD" id="cd11065">
    <property type="entry name" value="CYP64-like"/>
    <property type="match status" value="1"/>
</dbReference>
<comment type="cofactor">
    <cofactor evidence="1 9">
        <name>heme</name>
        <dbReference type="ChEBI" id="CHEBI:30413"/>
    </cofactor>
</comment>
<dbReference type="GO" id="GO:0005506">
    <property type="term" value="F:iron ion binding"/>
    <property type="evidence" value="ECO:0007669"/>
    <property type="project" value="InterPro"/>
</dbReference>
<dbReference type="Pfam" id="PF00067">
    <property type="entry name" value="p450"/>
    <property type="match status" value="1"/>
</dbReference>
<dbReference type="PANTHER" id="PTHR46300:SF7">
    <property type="entry name" value="P450, PUTATIVE (EUROFUNG)-RELATED"/>
    <property type="match status" value="1"/>
</dbReference>
<keyword evidence="4 9" id="KW-0349">Heme</keyword>
<dbReference type="GO" id="GO:0020037">
    <property type="term" value="F:heme binding"/>
    <property type="evidence" value="ECO:0007669"/>
    <property type="project" value="InterPro"/>
</dbReference>
<sequence>MAYVLVLLFLALIYVCCHRRLFLRGLSKPPFPPSPDSFPFIGNLLDIPTQNEIQVYHQWARKFGAIMSVTVFGRSVIYLNSIAAAKDIFEKRSSNYSERTKLHMINDLMGWDWSFAMHPNDKYWRKCRKCVHDQFQPSSARLFHPTHIRHAHALLRRMVDSPQDLEGNLRHYAAATVMGVAYGIQIADSGDRYVRAAEEALQSVAIAGTPGAFLVDILPILKYVPEWFPGASFKRKAREWKRLSYEMRDAPFNAVKASLARGEARPSFVTNHLEKLAAESQKINKSSIAEQEKIIKGSAGTVYAAGNDSIVGTLHTFFLAMILHPAVQCKAQAELDDVLVMDNGERRLPDYSDRSNLPYIDAVLKEVLRWAPVAPLGLPHMAKNDDTYDGYLIPAGSLIVGFVWEMLHDPSVYTDPSSFSPERFLPKEDGRNPEPDPSQVAFGFGRRICPGRHMGSAALWIAITSFLASFDISPAINPDTGLEEEVKVGFTSGLVCHPLPFTYRITPRSENAVAHIRQTADFES</sequence>
<dbReference type="InterPro" id="IPR017972">
    <property type="entry name" value="Cyt_P450_CS"/>
</dbReference>
<dbReference type="InterPro" id="IPR001128">
    <property type="entry name" value="Cyt_P450"/>
</dbReference>
<comment type="pathway">
    <text evidence="2">Secondary metabolite biosynthesis.</text>
</comment>
<evidence type="ECO:0000256" key="11">
    <source>
        <dbReference type="SAM" id="MobiDB-lite"/>
    </source>
</evidence>
<dbReference type="EMBL" id="ML170189">
    <property type="protein sequence ID" value="TDL20244.1"/>
    <property type="molecule type" value="Genomic_DNA"/>
</dbReference>
<dbReference type="OrthoDB" id="2789670at2759"/>
<dbReference type="PRINTS" id="PR00463">
    <property type="entry name" value="EP450I"/>
</dbReference>
<dbReference type="Gene3D" id="1.10.630.10">
    <property type="entry name" value="Cytochrome P450"/>
    <property type="match status" value="1"/>
</dbReference>
<dbReference type="SUPFAM" id="SSF48264">
    <property type="entry name" value="Cytochrome P450"/>
    <property type="match status" value="1"/>
</dbReference>
<dbReference type="InterPro" id="IPR050364">
    <property type="entry name" value="Cytochrome_P450_fung"/>
</dbReference>
<protein>
    <submittedName>
        <fullName evidence="12">Cytochrome P450</fullName>
    </submittedName>
</protein>
<evidence type="ECO:0000256" key="4">
    <source>
        <dbReference type="ARBA" id="ARBA00022617"/>
    </source>
</evidence>
<dbReference type="PROSITE" id="PS00086">
    <property type="entry name" value="CYTOCHROME_P450"/>
    <property type="match status" value="1"/>
</dbReference>
<evidence type="ECO:0000256" key="8">
    <source>
        <dbReference type="ARBA" id="ARBA00023033"/>
    </source>
</evidence>
<accession>A0A4Y7PXX1</accession>
<comment type="similarity">
    <text evidence="3 10">Belongs to the cytochrome P450 family.</text>
</comment>
<evidence type="ECO:0000256" key="1">
    <source>
        <dbReference type="ARBA" id="ARBA00001971"/>
    </source>
</evidence>
<evidence type="ECO:0000256" key="9">
    <source>
        <dbReference type="PIRSR" id="PIRSR602401-1"/>
    </source>
</evidence>
<reference evidence="12 13" key="1">
    <citation type="submission" date="2018-06" db="EMBL/GenBank/DDBJ databases">
        <title>A transcriptomic atlas of mushroom development highlights an independent origin of complex multicellularity.</title>
        <authorList>
            <consortium name="DOE Joint Genome Institute"/>
            <person name="Krizsan K."/>
            <person name="Almasi E."/>
            <person name="Merenyi Z."/>
            <person name="Sahu N."/>
            <person name="Viragh M."/>
            <person name="Koszo T."/>
            <person name="Mondo S."/>
            <person name="Kiss B."/>
            <person name="Balint B."/>
            <person name="Kues U."/>
            <person name="Barry K."/>
            <person name="Hegedus J.C."/>
            <person name="Henrissat B."/>
            <person name="Johnson J."/>
            <person name="Lipzen A."/>
            <person name="Ohm R."/>
            <person name="Nagy I."/>
            <person name="Pangilinan J."/>
            <person name="Yan J."/>
            <person name="Xiong Y."/>
            <person name="Grigoriev I.V."/>
            <person name="Hibbett D.S."/>
            <person name="Nagy L.G."/>
        </authorList>
    </citation>
    <scope>NUCLEOTIDE SEQUENCE [LARGE SCALE GENOMIC DNA]</scope>
    <source>
        <strain evidence="12 13">SZMC22713</strain>
    </source>
</reference>
<dbReference type="AlphaFoldDB" id="A0A4Y7PXX1"/>
<evidence type="ECO:0000313" key="12">
    <source>
        <dbReference type="EMBL" id="TDL20244.1"/>
    </source>
</evidence>
<gene>
    <name evidence="12" type="ORF">BD410DRAFT_726093</name>
</gene>
<evidence type="ECO:0000256" key="5">
    <source>
        <dbReference type="ARBA" id="ARBA00022723"/>
    </source>
</evidence>
<evidence type="ECO:0000256" key="10">
    <source>
        <dbReference type="RuleBase" id="RU000461"/>
    </source>
</evidence>
<evidence type="ECO:0000256" key="3">
    <source>
        <dbReference type="ARBA" id="ARBA00010617"/>
    </source>
</evidence>
<dbReference type="VEuPathDB" id="FungiDB:BD410DRAFT_726093"/>
<evidence type="ECO:0000256" key="6">
    <source>
        <dbReference type="ARBA" id="ARBA00023002"/>
    </source>
</evidence>
<proteinExistence type="inferred from homology"/>
<evidence type="ECO:0000313" key="13">
    <source>
        <dbReference type="Proteomes" id="UP000294933"/>
    </source>
</evidence>
<dbReference type="GO" id="GO:0004497">
    <property type="term" value="F:monooxygenase activity"/>
    <property type="evidence" value="ECO:0007669"/>
    <property type="project" value="UniProtKB-KW"/>
</dbReference>
<keyword evidence="7 9" id="KW-0408">Iron</keyword>
<evidence type="ECO:0000256" key="7">
    <source>
        <dbReference type="ARBA" id="ARBA00023004"/>
    </source>
</evidence>
<feature type="region of interest" description="Disordered" evidence="11">
    <location>
        <begin position="415"/>
        <end position="436"/>
    </location>
</feature>
<name>A0A4Y7PXX1_9AGAM</name>
<feature type="compositionally biased region" description="Basic and acidic residues" evidence="11">
    <location>
        <begin position="424"/>
        <end position="434"/>
    </location>
</feature>
<dbReference type="InterPro" id="IPR036396">
    <property type="entry name" value="Cyt_P450_sf"/>
</dbReference>
<evidence type="ECO:0000256" key="2">
    <source>
        <dbReference type="ARBA" id="ARBA00005179"/>
    </source>
</evidence>
<dbReference type="GO" id="GO:0016705">
    <property type="term" value="F:oxidoreductase activity, acting on paired donors, with incorporation or reduction of molecular oxygen"/>
    <property type="evidence" value="ECO:0007669"/>
    <property type="project" value="InterPro"/>
</dbReference>
<dbReference type="Proteomes" id="UP000294933">
    <property type="component" value="Unassembled WGS sequence"/>
</dbReference>
<keyword evidence="8 10" id="KW-0503">Monooxygenase</keyword>
<keyword evidence="6 10" id="KW-0560">Oxidoreductase</keyword>
<dbReference type="PANTHER" id="PTHR46300">
    <property type="entry name" value="P450, PUTATIVE (EUROFUNG)-RELATED-RELATED"/>
    <property type="match status" value="1"/>
</dbReference>
<keyword evidence="5 9" id="KW-0479">Metal-binding</keyword>
<feature type="binding site" description="axial binding residue" evidence="9">
    <location>
        <position position="449"/>
    </location>
    <ligand>
        <name>heme</name>
        <dbReference type="ChEBI" id="CHEBI:30413"/>
    </ligand>
    <ligandPart>
        <name>Fe</name>
        <dbReference type="ChEBI" id="CHEBI:18248"/>
    </ligandPart>
</feature>
<dbReference type="STRING" id="50990.A0A4Y7PXX1"/>
<dbReference type="InterPro" id="IPR002401">
    <property type="entry name" value="Cyt_P450_E_grp-I"/>
</dbReference>
<organism evidence="12 13">
    <name type="scientific">Rickenella mellea</name>
    <dbReference type="NCBI Taxonomy" id="50990"/>
    <lineage>
        <taxon>Eukaryota</taxon>
        <taxon>Fungi</taxon>
        <taxon>Dikarya</taxon>
        <taxon>Basidiomycota</taxon>
        <taxon>Agaricomycotina</taxon>
        <taxon>Agaricomycetes</taxon>
        <taxon>Hymenochaetales</taxon>
        <taxon>Rickenellaceae</taxon>
        <taxon>Rickenella</taxon>
    </lineage>
</organism>
<keyword evidence="13" id="KW-1185">Reference proteome</keyword>